<dbReference type="SUPFAM" id="SSF63418">
    <property type="entry name" value="MurE/MurF N-terminal domain"/>
    <property type="match status" value="1"/>
</dbReference>
<keyword evidence="7 10" id="KW-0573">Peptidoglycan synthesis</keyword>
<keyword evidence="9 10" id="KW-0961">Cell wall biogenesis/degradation</keyword>
<evidence type="ECO:0000256" key="4">
    <source>
        <dbReference type="ARBA" id="ARBA00022741"/>
    </source>
</evidence>
<keyword evidence="4 10" id="KW-0547">Nucleotide-binding</keyword>
<evidence type="ECO:0000256" key="10">
    <source>
        <dbReference type="HAMAP-Rule" id="MF_02019"/>
    </source>
</evidence>
<keyword evidence="6 10" id="KW-0133">Cell shape</keyword>
<keyword evidence="8 10" id="KW-0131">Cell cycle</keyword>
<dbReference type="Gene3D" id="3.40.1190.10">
    <property type="entry name" value="Mur-like, catalytic domain"/>
    <property type="match status" value="1"/>
</dbReference>
<evidence type="ECO:0000256" key="8">
    <source>
        <dbReference type="ARBA" id="ARBA00023306"/>
    </source>
</evidence>
<dbReference type="Pfam" id="PF01225">
    <property type="entry name" value="Mur_ligase"/>
    <property type="match status" value="1"/>
</dbReference>
<dbReference type="AlphaFoldDB" id="A0A1L6TFN2"/>
<reference evidence="15 16" key="1">
    <citation type="journal article" date="2014" name="Genome Announc.">
        <title>Comparative Genome Analysis of Two Isolates of the Fish Pathogen Piscirickettsia salmonis from Different Hosts Reveals Major Differences in Virulence-Associated Secretion Systems.</title>
        <authorList>
            <person name="Bohle H."/>
            <person name="Henriquez P."/>
            <person name="Grothusen H."/>
            <person name="Navas E."/>
            <person name="Sandoval A."/>
            <person name="Bustamante F."/>
            <person name="Bustos P."/>
            <person name="Mancilla M."/>
        </authorList>
    </citation>
    <scope>NUCLEOTIDE SEQUENCE [LARGE SCALE GENOMIC DNA]</scope>
    <source>
        <strain evidence="16">B1-32597</strain>
    </source>
</reference>
<comment type="catalytic activity">
    <reaction evidence="10 11">
        <text>D-alanyl-D-alanine + UDP-N-acetyl-alpha-D-muramoyl-L-alanyl-gamma-D-glutamyl-meso-2,6-diaminopimelate + ATP = UDP-N-acetyl-alpha-D-muramoyl-L-alanyl-gamma-D-glutamyl-meso-2,6-diaminopimeloyl-D-alanyl-D-alanine + ADP + phosphate + H(+)</text>
        <dbReference type="Rhea" id="RHEA:28374"/>
        <dbReference type="ChEBI" id="CHEBI:15378"/>
        <dbReference type="ChEBI" id="CHEBI:30616"/>
        <dbReference type="ChEBI" id="CHEBI:43474"/>
        <dbReference type="ChEBI" id="CHEBI:57822"/>
        <dbReference type="ChEBI" id="CHEBI:61386"/>
        <dbReference type="ChEBI" id="CHEBI:83905"/>
        <dbReference type="ChEBI" id="CHEBI:456216"/>
        <dbReference type="EC" id="6.3.2.10"/>
    </reaction>
</comment>
<dbReference type="Pfam" id="PF08245">
    <property type="entry name" value="Mur_ligase_M"/>
    <property type="match status" value="1"/>
</dbReference>
<dbReference type="InterPro" id="IPR000713">
    <property type="entry name" value="Mur_ligase_N"/>
</dbReference>
<dbReference type="GO" id="GO:0051301">
    <property type="term" value="P:cell division"/>
    <property type="evidence" value="ECO:0007669"/>
    <property type="project" value="UniProtKB-KW"/>
</dbReference>
<organism evidence="15 16">
    <name type="scientific">Piscirickettsia salmonis</name>
    <dbReference type="NCBI Taxonomy" id="1238"/>
    <lineage>
        <taxon>Bacteria</taxon>
        <taxon>Pseudomonadati</taxon>
        <taxon>Pseudomonadota</taxon>
        <taxon>Gammaproteobacteria</taxon>
        <taxon>Thiotrichales</taxon>
        <taxon>Piscirickettsiaceae</taxon>
        <taxon>Piscirickettsia</taxon>
    </lineage>
</organism>
<dbReference type="GO" id="GO:0008360">
    <property type="term" value="P:regulation of cell shape"/>
    <property type="evidence" value="ECO:0007669"/>
    <property type="project" value="UniProtKB-KW"/>
</dbReference>
<dbReference type="InterPro" id="IPR004101">
    <property type="entry name" value="Mur_ligase_C"/>
</dbReference>
<evidence type="ECO:0000256" key="6">
    <source>
        <dbReference type="ARBA" id="ARBA00022960"/>
    </source>
</evidence>
<evidence type="ECO:0000256" key="7">
    <source>
        <dbReference type="ARBA" id="ARBA00022984"/>
    </source>
</evidence>
<feature type="domain" description="Mur ligase C-terminal" evidence="13">
    <location>
        <begin position="319"/>
        <end position="443"/>
    </location>
</feature>
<dbReference type="GO" id="GO:0005737">
    <property type="term" value="C:cytoplasm"/>
    <property type="evidence" value="ECO:0007669"/>
    <property type="project" value="UniProtKB-SubCell"/>
</dbReference>
<dbReference type="HAMAP" id="MF_02019">
    <property type="entry name" value="MurF"/>
    <property type="match status" value="1"/>
</dbReference>
<dbReference type="GO" id="GO:0047480">
    <property type="term" value="F:UDP-N-acetylmuramoyl-tripeptide-D-alanyl-D-alanine ligase activity"/>
    <property type="evidence" value="ECO:0007669"/>
    <property type="project" value="UniProtKB-UniRule"/>
</dbReference>
<dbReference type="SUPFAM" id="SSF53623">
    <property type="entry name" value="MurD-like peptide ligases, catalytic domain"/>
    <property type="match status" value="1"/>
</dbReference>
<dbReference type="EC" id="6.3.2.10" evidence="10 11"/>
<dbReference type="SUPFAM" id="SSF53244">
    <property type="entry name" value="MurD-like peptide ligases, peptide-binding domain"/>
    <property type="match status" value="1"/>
</dbReference>
<evidence type="ECO:0000256" key="1">
    <source>
        <dbReference type="ARBA" id="ARBA00022490"/>
    </source>
</evidence>
<dbReference type="InterPro" id="IPR005863">
    <property type="entry name" value="UDP-N-AcMur_synth"/>
</dbReference>
<name>A0A1L6TFN2_PISSA</name>
<comment type="function">
    <text evidence="10 11">Involved in cell wall formation. Catalyzes the final step in the synthesis of UDP-N-acetylmuramoyl-pentapeptide, the precursor of murein.</text>
</comment>
<dbReference type="RefSeq" id="WP_017378460.1">
    <property type="nucleotide sequence ID" value="NZ_CP012508.1"/>
</dbReference>
<dbReference type="Gene3D" id="3.90.190.20">
    <property type="entry name" value="Mur ligase, C-terminal domain"/>
    <property type="match status" value="1"/>
</dbReference>
<comment type="similarity">
    <text evidence="10">Belongs to the MurCDEF family. MurF subfamily.</text>
</comment>
<feature type="domain" description="Mur ligase central" evidence="14">
    <location>
        <begin position="107"/>
        <end position="297"/>
    </location>
</feature>
<evidence type="ECO:0000256" key="3">
    <source>
        <dbReference type="ARBA" id="ARBA00022618"/>
    </source>
</evidence>
<dbReference type="Proteomes" id="UP000029558">
    <property type="component" value="Chromosome"/>
</dbReference>
<evidence type="ECO:0000256" key="2">
    <source>
        <dbReference type="ARBA" id="ARBA00022598"/>
    </source>
</evidence>
<dbReference type="InterPro" id="IPR036565">
    <property type="entry name" value="Mur-like_cat_sf"/>
</dbReference>
<dbReference type="InterPro" id="IPR051046">
    <property type="entry name" value="MurCDEF_CellWall_CoF430Synth"/>
</dbReference>
<dbReference type="NCBIfam" id="TIGR01143">
    <property type="entry name" value="murF"/>
    <property type="match status" value="1"/>
</dbReference>
<comment type="subcellular location">
    <subcellularLocation>
        <location evidence="10 11">Cytoplasm</location>
    </subcellularLocation>
</comment>
<evidence type="ECO:0000259" key="12">
    <source>
        <dbReference type="Pfam" id="PF01225"/>
    </source>
</evidence>
<evidence type="ECO:0000256" key="5">
    <source>
        <dbReference type="ARBA" id="ARBA00022840"/>
    </source>
</evidence>
<keyword evidence="1 10" id="KW-0963">Cytoplasm</keyword>
<feature type="domain" description="Mur ligase N-terminal catalytic" evidence="12">
    <location>
        <begin position="22"/>
        <end position="95"/>
    </location>
</feature>
<evidence type="ECO:0000313" key="15">
    <source>
        <dbReference type="EMBL" id="ALB24329.1"/>
    </source>
</evidence>
<dbReference type="Pfam" id="PF02875">
    <property type="entry name" value="Mur_ligase_C"/>
    <property type="match status" value="1"/>
</dbReference>
<sequence length="464" mass="50381">MKTLRQLAKAINAKYFGDDVAIQAITHDTRDLNVGDIYIALKGDRLDGHDFVGEALAQGAVAVIISQVPAELEKQRLPYLLVEDTTLALGQLAKVWRQQFSTKIVAITGSAGKTTTRNILYAILSRAGKTLLPVKNYNNHWGVPLTLLRLRADDDYAVLELGANHAGEIAYTVELVQPEVAVLTNAGASHLAGFGSLEGVAMAKSEIFQEFNKGQGVAILNKEDRFYDFWNNKLKNIDQLSFCSIESQGADVYATNIQMTDQGSSFTLHIFKKSMTVTLPLLGRNNINNALAAAAAAVALKVNQKDIIKGLATVVPEPGRLCLLPAVAGARLIDDTYNASVNAMLSALEVLSTFSGKRVAVLGDMGELGVDEIAYHQQVGEAAKNLRIDNVYVVGEKMQSAVHAFGEHAQHFTTKKALVSQLITELNTNRLACGELTILVKGSRAMRMEEVIEELQHHNEGDLC</sequence>
<dbReference type="PANTHER" id="PTHR43024">
    <property type="entry name" value="UDP-N-ACETYLMURAMOYL-TRIPEPTIDE--D-ALANYL-D-ALANINE LIGASE"/>
    <property type="match status" value="1"/>
</dbReference>
<evidence type="ECO:0000313" key="16">
    <source>
        <dbReference type="Proteomes" id="UP000029558"/>
    </source>
</evidence>
<dbReference type="InterPro" id="IPR013221">
    <property type="entry name" value="Mur_ligase_cen"/>
</dbReference>
<dbReference type="InterPro" id="IPR035911">
    <property type="entry name" value="MurE/MurF_N"/>
</dbReference>
<keyword evidence="3 10" id="KW-0132">Cell division</keyword>
<evidence type="ECO:0000259" key="14">
    <source>
        <dbReference type="Pfam" id="PF08245"/>
    </source>
</evidence>
<dbReference type="GO" id="GO:0071555">
    <property type="term" value="P:cell wall organization"/>
    <property type="evidence" value="ECO:0007669"/>
    <property type="project" value="UniProtKB-KW"/>
</dbReference>
<dbReference type="EMBL" id="CP012508">
    <property type="protein sequence ID" value="ALB24329.1"/>
    <property type="molecule type" value="Genomic_DNA"/>
</dbReference>
<evidence type="ECO:0000256" key="9">
    <source>
        <dbReference type="ARBA" id="ARBA00023316"/>
    </source>
</evidence>
<comment type="pathway">
    <text evidence="10 11">Cell wall biogenesis; peptidoglycan biosynthesis.</text>
</comment>
<dbReference type="PANTHER" id="PTHR43024:SF1">
    <property type="entry name" value="UDP-N-ACETYLMURAMOYL-TRIPEPTIDE--D-ALANYL-D-ALANINE LIGASE"/>
    <property type="match status" value="1"/>
</dbReference>
<protein>
    <recommendedName>
        <fullName evidence="10 11">UDP-N-acetylmuramoyl-tripeptide--D-alanyl-D-alanine ligase</fullName>
        <ecNumber evidence="10 11">6.3.2.10</ecNumber>
    </recommendedName>
    <alternativeName>
        <fullName evidence="10">D-alanyl-D-alanine-adding enzyme</fullName>
    </alternativeName>
</protein>
<dbReference type="GO" id="GO:0005524">
    <property type="term" value="F:ATP binding"/>
    <property type="evidence" value="ECO:0007669"/>
    <property type="project" value="UniProtKB-UniRule"/>
</dbReference>
<dbReference type="InterPro" id="IPR036615">
    <property type="entry name" value="Mur_ligase_C_dom_sf"/>
</dbReference>
<evidence type="ECO:0000256" key="11">
    <source>
        <dbReference type="RuleBase" id="RU004136"/>
    </source>
</evidence>
<keyword evidence="2 10" id="KW-0436">Ligase</keyword>
<evidence type="ECO:0000259" key="13">
    <source>
        <dbReference type="Pfam" id="PF02875"/>
    </source>
</evidence>
<feature type="binding site" evidence="10">
    <location>
        <begin position="109"/>
        <end position="115"/>
    </location>
    <ligand>
        <name>ATP</name>
        <dbReference type="ChEBI" id="CHEBI:30616"/>
    </ligand>
</feature>
<dbReference type="OrthoDB" id="9801978at2"/>
<proteinExistence type="inferred from homology"/>
<dbReference type="GO" id="GO:0009252">
    <property type="term" value="P:peptidoglycan biosynthetic process"/>
    <property type="evidence" value="ECO:0007669"/>
    <property type="project" value="UniProtKB-UniRule"/>
</dbReference>
<keyword evidence="5 10" id="KW-0067">ATP-binding</keyword>
<accession>A0A1L6TFN2</accession>
<dbReference type="Gene3D" id="3.40.1390.10">
    <property type="entry name" value="MurE/MurF, N-terminal domain"/>
    <property type="match status" value="1"/>
</dbReference>
<gene>
    <name evidence="10" type="primary">murF</name>
    <name evidence="15" type="ORF">KU39_3156</name>
</gene>